<proteinExistence type="predicted"/>
<accession>A0A0N4VX24</accession>
<dbReference type="WBParaSite" id="HPLM_0000184401-mRNA-1">
    <property type="protein sequence ID" value="HPLM_0000184401-mRNA-1"/>
    <property type="gene ID" value="HPLM_0000184401"/>
</dbReference>
<sequence>MPNHEPSPGGFFVNRDTISLSMAIAGEIVANMAVNTAPKYDVVFSRHENNAAISTVTSSQKQFIGLVVV</sequence>
<keyword evidence="2" id="KW-1185">Reference proteome</keyword>
<evidence type="ECO:0000313" key="3">
    <source>
        <dbReference type="WBParaSite" id="HPLM_0000184401-mRNA-1"/>
    </source>
</evidence>
<reference evidence="3" key="1">
    <citation type="submission" date="2017-02" db="UniProtKB">
        <authorList>
            <consortium name="WormBaseParasite"/>
        </authorList>
    </citation>
    <scope>IDENTIFICATION</scope>
</reference>
<reference evidence="1 2" key="2">
    <citation type="submission" date="2018-11" db="EMBL/GenBank/DDBJ databases">
        <authorList>
            <consortium name="Pathogen Informatics"/>
        </authorList>
    </citation>
    <scope>NUCLEOTIDE SEQUENCE [LARGE SCALE GENOMIC DNA]</scope>
    <source>
        <strain evidence="1 2">MHpl1</strain>
    </source>
</reference>
<name>A0A0N4VX24_HAEPC</name>
<dbReference type="Proteomes" id="UP000268014">
    <property type="component" value="Unassembled WGS sequence"/>
</dbReference>
<evidence type="ECO:0000313" key="1">
    <source>
        <dbReference type="EMBL" id="VDO11611.1"/>
    </source>
</evidence>
<dbReference type="AlphaFoldDB" id="A0A0N4VX24"/>
<dbReference type="EMBL" id="UZAF01002854">
    <property type="protein sequence ID" value="VDO11611.1"/>
    <property type="molecule type" value="Genomic_DNA"/>
</dbReference>
<protein>
    <submittedName>
        <fullName evidence="3">ANF_receptor domain-containing protein</fullName>
    </submittedName>
</protein>
<organism evidence="3">
    <name type="scientific">Haemonchus placei</name>
    <name type="common">Barber's pole worm</name>
    <dbReference type="NCBI Taxonomy" id="6290"/>
    <lineage>
        <taxon>Eukaryota</taxon>
        <taxon>Metazoa</taxon>
        <taxon>Ecdysozoa</taxon>
        <taxon>Nematoda</taxon>
        <taxon>Chromadorea</taxon>
        <taxon>Rhabditida</taxon>
        <taxon>Rhabditina</taxon>
        <taxon>Rhabditomorpha</taxon>
        <taxon>Strongyloidea</taxon>
        <taxon>Trichostrongylidae</taxon>
        <taxon>Haemonchus</taxon>
    </lineage>
</organism>
<gene>
    <name evidence="1" type="ORF">HPLM_LOCUS1842</name>
</gene>
<evidence type="ECO:0000313" key="2">
    <source>
        <dbReference type="Proteomes" id="UP000268014"/>
    </source>
</evidence>